<dbReference type="Proteomes" id="UP000321580">
    <property type="component" value="Unassembled WGS sequence"/>
</dbReference>
<evidence type="ECO:0000256" key="1">
    <source>
        <dbReference type="SAM" id="SignalP"/>
    </source>
</evidence>
<evidence type="ECO:0008006" key="4">
    <source>
        <dbReference type="Google" id="ProtNLM"/>
    </source>
</evidence>
<dbReference type="PROSITE" id="PS51257">
    <property type="entry name" value="PROKAR_LIPOPROTEIN"/>
    <property type="match status" value="1"/>
</dbReference>
<dbReference type="EMBL" id="VOOR01000058">
    <property type="protein sequence ID" value="TXB61467.1"/>
    <property type="molecule type" value="Genomic_DNA"/>
</dbReference>
<name>A0A5C6RH01_9BACT</name>
<sequence>MSYLLRFSCCLFLGFTWAWGFAQSCSLQWPPFQGYTFINTNLISPRIPGARLFVNLESVEEYYKNQGSPQVKGNVDEWHERYCEIPDVQDIATLIYRATLADFEQLARAVKSKSAPLPYGFANNSFANYLKRHRCEETAKYLLFAKTCEPYVVEGDPWAQPQRKYQEMNGLIERGEQELLTAESHYIRLRYAYQVIRLAHYSKQYERVLELCESLLPKIDNDPSVIEDWILGHKAGAMQALGQRVEAAYLFARLFAECPSKREQAYYSFNVQTDEEWEACLARCKSPEEEATLFAIRGSFPNSKLLVEMRNIYERDPDSPYLPLFLIQEMRKLEKSLLGASFNSHRQQNQFYYGVPAADAGQQVIALQRFVNQVIQEKVLPRLGLWHLSAGYLAMLAGNAYDARKAFDAAAKEDLPKILEQQLEAFELALYFNTLEQATFEVENDIAHLQAANDVFRAFTDFKDFSRDKLTQLYQKGGHPGKAFLMQYPPRYLRPNIRPELLEDLLQVVRKQELSRLEQEMVADGDSTILQELLNLRASYFMREYKFEAALETLKQMGRADWDNFGYFNPFVERIRDCVHCPLPANVRTFNKGELIEALLDKEYQARAGTGNTAVLYYEIGLALYNMSYFGQAWDVTDFYRSGGSMRAAYLRDGDDITPHPVFPYGNQENLDCSRARLYFERARLSTDSTELAAKATFMAAKCERNDYYTNRWRPGAVQTFENFEILVQNYSSTAFYERILEECLYFNLYANR</sequence>
<reference evidence="2 3" key="1">
    <citation type="submission" date="2019-08" db="EMBL/GenBank/DDBJ databases">
        <title>Genome of Phaeodactylibacter luteus.</title>
        <authorList>
            <person name="Bowman J.P."/>
        </authorList>
    </citation>
    <scope>NUCLEOTIDE SEQUENCE [LARGE SCALE GENOMIC DNA]</scope>
    <source>
        <strain evidence="2 3">KCTC 42180</strain>
    </source>
</reference>
<keyword evidence="1" id="KW-0732">Signal</keyword>
<dbReference type="OrthoDB" id="605297at2"/>
<dbReference type="RefSeq" id="WP_147169156.1">
    <property type="nucleotide sequence ID" value="NZ_VOOR01000058.1"/>
</dbReference>
<evidence type="ECO:0000313" key="2">
    <source>
        <dbReference type="EMBL" id="TXB61467.1"/>
    </source>
</evidence>
<organism evidence="2 3">
    <name type="scientific">Phaeodactylibacter luteus</name>
    <dbReference type="NCBI Taxonomy" id="1564516"/>
    <lineage>
        <taxon>Bacteria</taxon>
        <taxon>Pseudomonadati</taxon>
        <taxon>Bacteroidota</taxon>
        <taxon>Saprospiria</taxon>
        <taxon>Saprospirales</taxon>
        <taxon>Haliscomenobacteraceae</taxon>
        <taxon>Phaeodactylibacter</taxon>
    </lineage>
</organism>
<keyword evidence="3" id="KW-1185">Reference proteome</keyword>
<evidence type="ECO:0000313" key="3">
    <source>
        <dbReference type="Proteomes" id="UP000321580"/>
    </source>
</evidence>
<feature type="chain" id="PRO_5022799513" description="Tetratricopeptide repeat protein" evidence="1">
    <location>
        <begin position="23"/>
        <end position="753"/>
    </location>
</feature>
<protein>
    <recommendedName>
        <fullName evidence="4">Tetratricopeptide repeat protein</fullName>
    </recommendedName>
</protein>
<accession>A0A5C6RH01</accession>
<dbReference type="AlphaFoldDB" id="A0A5C6RH01"/>
<proteinExistence type="predicted"/>
<feature type="signal peptide" evidence="1">
    <location>
        <begin position="1"/>
        <end position="22"/>
    </location>
</feature>
<gene>
    <name evidence="2" type="ORF">FRY97_19000</name>
</gene>
<comment type="caution">
    <text evidence="2">The sequence shown here is derived from an EMBL/GenBank/DDBJ whole genome shotgun (WGS) entry which is preliminary data.</text>
</comment>